<gene>
    <name evidence="2" type="ORF">PROFUN_12531</name>
</gene>
<dbReference type="InParanoid" id="A0A2P6MS47"/>
<reference evidence="2 3" key="1">
    <citation type="journal article" date="2018" name="Genome Biol. Evol.">
        <title>Multiple Roots of Fruiting Body Formation in Amoebozoa.</title>
        <authorList>
            <person name="Hillmann F."/>
            <person name="Forbes G."/>
            <person name="Novohradska S."/>
            <person name="Ferling I."/>
            <person name="Riege K."/>
            <person name="Groth M."/>
            <person name="Westermann M."/>
            <person name="Marz M."/>
            <person name="Spaller T."/>
            <person name="Winckler T."/>
            <person name="Schaap P."/>
            <person name="Glockner G."/>
        </authorList>
    </citation>
    <scope>NUCLEOTIDE SEQUENCE [LARGE SCALE GENOMIC DNA]</scope>
    <source>
        <strain evidence="2 3">Jena</strain>
    </source>
</reference>
<feature type="compositionally biased region" description="Basic and acidic residues" evidence="1">
    <location>
        <begin position="637"/>
        <end position="657"/>
    </location>
</feature>
<dbReference type="Proteomes" id="UP000241769">
    <property type="component" value="Unassembled WGS sequence"/>
</dbReference>
<accession>A0A2P6MS47</accession>
<evidence type="ECO:0000313" key="2">
    <source>
        <dbReference type="EMBL" id="PRP74517.1"/>
    </source>
</evidence>
<sequence length="1141" mass="131450">MLARAAFSFRGRSSADHAGKFRPSDPHLYKQGGIFVAFCCGALKNKGRSKDVKDCKDKVHTRGMCNKHQKRLYDARRKAQRLQNLGEINRIDQPRVLQRDFANKSTKTRPMEQEAEVVPMEQEEKSVPVEREEHNVLAEQEEKSVLVEEAKRPESKDVGIQHSDETQGHSEEYLRKSLLITTLYNYLFDLSICKGTRTVKVGNSVLSLPDEYSISVAINGQRDNLESAMSNTKVILDDWMVDQMMYDLVKNEANYALITCSAFRPISSRVRSYIDEETTESLKKWMNENDKRVIFAPRCVAGHFYLIVVRERGIRVFDSFAGSTLEKKNDIDKIKSILYPKRGSAVSFFAESFQTDSHSCGVWVYQFAKHYVEMETKGEQVNSEELMARNIVNDREHFLQNIEHIFEVEDNTIVSLALKTHSDYGLTWYFSEWPSSSGTSFDFRISTKVLALWFRQSRHPVSDNYHVLDLYEGVSTSRKENSRKYMTGELLIDESFPLARATRTTSTSHSLLRMRTVIRWCHRAKPVNGQAIAWSYKGEEEQKRALSENKCQRKRCAQRGNAEDCKSWLARRIRVTRRKLGSVQVAVTEGSEMREGKTKRHRNCEETGCDRLYHAKGVCSTHYSQQYRQQHKSWSPFHREQQKKPKKEMKSTRKHIDAEGIRIHDMSREVMANEMLQRSCMERCFEMVEGKETTGGDGEERDEEGKRRIFHNKEEKDKEGKETLVHDEGKREGEERVEKAKREELRTKSVETQHPNELAIERPWFDRLKSILQMLIEIRGVDTVIVGNSVLCKPSKDVETAIDEYASDLKEATNKTGVEMKDWMVDQMMYDLVKNEANYATIPCSAFRSENSSYRCFLASQTIDHLTNWVEDPKRVVFAPQVTKDYEFLLILNNARATVVRRVGNKQPINSKVRNILSELNLEGAITHEKLDKKNSIRAIWMYEYARKYIEKNCNAETQGEKIGVKVVSEEDVLKYLQATITGHEEDVLVSLAVKNSKIDRTCSKAKYSYKMYLSRGEEERQLTTARDKGGAGALFTIPSYRHYDTELIDQKGSMADMRASIASEVFDQGKVVVLVMDYLNGGTLWDYIKKKGVMKKTSLKLWPTSTPTMLMHKSRDGTRTTHLIDFGFATRDGDSSMSLA</sequence>
<dbReference type="Gene3D" id="3.40.395.10">
    <property type="entry name" value="Adenoviral Proteinase, Chain A"/>
    <property type="match status" value="1"/>
</dbReference>
<keyword evidence="3" id="KW-1185">Reference proteome</keyword>
<feature type="region of interest" description="Disordered" evidence="1">
    <location>
        <begin position="691"/>
        <end position="750"/>
    </location>
</feature>
<evidence type="ECO:0000256" key="1">
    <source>
        <dbReference type="SAM" id="MobiDB-lite"/>
    </source>
</evidence>
<protein>
    <recommendedName>
        <fullName evidence="4">Ubiquitin-like protease family profile domain-containing protein</fullName>
    </recommendedName>
</protein>
<evidence type="ECO:0008006" key="4">
    <source>
        <dbReference type="Google" id="ProtNLM"/>
    </source>
</evidence>
<dbReference type="InterPro" id="IPR038765">
    <property type="entry name" value="Papain-like_cys_pep_sf"/>
</dbReference>
<feature type="compositionally biased region" description="Basic and acidic residues" evidence="1">
    <location>
        <begin position="122"/>
        <end position="168"/>
    </location>
</feature>
<evidence type="ECO:0000313" key="3">
    <source>
        <dbReference type="Proteomes" id="UP000241769"/>
    </source>
</evidence>
<dbReference type="EMBL" id="MDYQ01000460">
    <property type="protein sequence ID" value="PRP74517.1"/>
    <property type="molecule type" value="Genomic_DNA"/>
</dbReference>
<feature type="region of interest" description="Disordered" evidence="1">
    <location>
        <begin position="104"/>
        <end position="168"/>
    </location>
</feature>
<comment type="caution">
    <text evidence="2">The sequence shown here is derived from an EMBL/GenBank/DDBJ whole genome shotgun (WGS) entry which is preliminary data.</text>
</comment>
<name>A0A2P6MS47_9EUKA</name>
<feature type="compositionally biased region" description="Basic and acidic residues" evidence="1">
    <location>
        <begin position="703"/>
        <end position="750"/>
    </location>
</feature>
<proteinExistence type="predicted"/>
<feature type="region of interest" description="Disordered" evidence="1">
    <location>
        <begin position="632"/>
        <end position="657"/>
    </location>
</feature>
<dbReference type="AlphaFoldDB" id="A0A2P6MS47"/>
<organism evidence="2 3">
    <name type="scientific">Planoprotostelium fungivorum</name>
    <dbReference type="NCBI Taxonomy" id="1890364"/>
    <lineage>
        <taxon>Eukaryota</taxon>
        <taxon>Amoebozoa</taxon>
        <taxon>Evosea</taxon>
        <taxon>Variosea</taxon>
        <taxon>Cavosteliida</taxon>
        <taxon>Cavosteliaceae</taxon>
        <taxon>Planoprotostelium</taxon>
    </lineage>
</organism>
<dbReference type="SUPFAM" id="SSF54001">
    <property type="entry name" value="Cysteine proteinases"/>
    <property type="match status" value="1"/>
</dbReference>